<keyword evidence="4" id="KW-1185">Reference proteome</keyword>
<dbReference type="AlphaFoldDB" id="A0AAN8G283"/>
<evidence type="ECO:0000313" key="3">
    <source>
        <dbReference type="EMBL" id="KAK5979303.1"/>
    </source>
</evidence>
<proteinExistence type="predicted"/>
<keyword evidence="2" id="KW-0472">Membrane</keyword>
<evidence type="ECO:0000256" key="1">
    <source>
        <dbReference type="SAM" id="MobiDB-lite"/>
    </source>
</evidence>
<evidence type="ECO:0000256" key="2">
    <source>
        <dbReference type="SAM" id="Phobius"/>
    </source>
</evidence>
<keyword evidence="2" id="KW-1133">Transmembrane helix</keyword>
<protein>
    <submittedName>
        <fullName evidence="3">Uncharacterized protein</fullName>
    </submittedName>
</protein>
<accession>A0AAN8G283</accession>
<dbReference type="Proteomes" id="UP001331761">
    <property type="component" value="Unassembled WGS sequence"/>
</dbReference>
<comment type="caution">
    <text evidence="3">The sequence shown here is derived from an EMBL/GenBank/DDBJ whole genome shotgun (WGS) entry which is preliminary data.</text>
</comment>
<dbReference type="EMBL" id="WIXE01008467">
    <property type="protein sequence ID" value="KAK5979303.1"/>
    <property type="molecule type" value="Genomic_DNA"/>
</dbReference>
<feature type="region of interest" description="Disordered" evidence="1">
    <location>
        <begin position="45"/>
        <end position="80"/>
    </location>
</feature>
<name>A0AAN8G283_TRICO</name>
<keyword evidence="2" id="KW-0812">Transmembrane</keyword>
<evidence type="ECO:0000313" key="4">
    <source>
        <dbReference type="Proteomes" id="UP001331761"/>
    </source>
</evidence>
<organism evidence="3 4">
    <name type="scientific">Trichostrongylus colubriformis</name>
    <name type="common">Black scour worm</name>
    <dbReference type="NCBI Taxonomy" id="6319"/>
    <lineage>
        <taxon>Eukaryota</taxon>
        <taxon>Metazoa</taxon>
        <taxon>Ecdysozoa</taxon>
        <taxon>Nematoda</taxon>
        <taxon>Chromadorea</taxon>
        <taxon>Rhabditida</taxon>
        <taxon>Rhabditina</taxon>
        <taxon>Rhabditomorpha</taxon>
        <taxon>Strongyloidea</taxon>
        <taxon>Trichostrongylidae</taxon>
        <taxon>Trichostrongylus</taxon>
    </lineage>
</organism>
<gene>
    <name evidence="3" type="ORF">GCK32_014691</name>
</gene>
<sequence length="80" mass="8854">MIISISGGVFLFCCCFAPIAYYFKEKHRKKRLAETWDQRVKEAAEELSKSDKLGSIFGSGTGTGSSEGSESKGKKKKKKK</sequence>
<reference evidence="3 4" key="1">
    <citation type="submission" date="2019-10" db="EMBL/GenBank/DDBJ databases">
        <title>Assembly and Annotation for the nematode Trichostrongylus colubriformis.</title>
        <authorList>
            <person name="Martin J."/>
        </authorList>
    </citation>
    <scope>NUCLEOTIDE SEQUENCE [LARGE SCALE GENOMIC DNA]</scope>
    <source>
        <strain evidence="3">G859</strain>
        <tissue evidence="3">Whole worm</tissue>
    </source>
</reference>
<feature type="transmembrane region" description="Helical" evidence="2">
    <location>
        <begin position="6"/>
        <end position="23"/>
    </location>
</feature>